<feature type="signal peptide" evidence="5">
    <location>
        <begin position="1"/>
        <end position="22"/>
    </location>
</feature>
<dbReference type="InterPro" id="IPR006665">
    <property type="entry name" value="OmpA-like"/>
</dbReference>
<dbReference type="EMBL" id="CP011308">
    <property type="protein sequence ID" value="AKF24516.1"/>
    <property type="molecule type" value="Genomic_DNA"/>
</dbReference>
<evidence type="ECO:0000256" key="2">
    <source>
        <dbReference type="ARBA" id="ARBA00023136"/>
    </source>
</evidence>
<dbReference type="SUPFAM" id="SSF103088">
    <property type="entry name" value="OmpA-like"/>
    <property type="match status" value="1"/>
</dbReference>
<dbReference type="GO" id="GO:0009279">
    <property type="term" value="C:cell outer membrane"/>
    <property type="evidence" value="ECO:0007669"/>
    <property type="project" value="UniProtKB-SubCell"/>
</dbReference>
<dbReference type="InterPro" id="IPR006664">
    <property type="entry name" value="OMP_bac"/>
</dbReference>
<dbReference type="AlphaFoldDB" id="A0A7U4RQC3"/>
<keyword evidence="2 4" id="KW-0472">Membrane</keyword>
<dbReference type="CDD" id="cd07185">
    <property type="entry name" value="OmpA_C-like"/>
    <property type="match status" value="1"/>
</dbReference>
<dbReference type="Pfam" id="PF00691">
    <property type="entry name" value="OmpA"/>
    <property type="match status" value="1"/>
</dbReference>
<proteinExistence type="predicted"/>
<evidence type="ECO:0000256" key="4">
    <source>
        <dbReference type="PROSITE-ProRule" id="PRU00473"/>
    </source>
</evidence>
<evidence type="ECO:0000256" key="1">
    <source>
        <dbReference type="ARBA" id="ARBA00004442"/>
    </source>
</evidence>
<dbReference type="KEGG" id="slh:YH65_03265"/>
<feature type="chain" id="PRO_5031178927" evidence="5">
    <location>
        <begin position="23"/>
        <end position="172"/>
    </location>
</feature>
<evidence type="ECO:0000259" key="6">
    <source>
        <dbReference type="PROSITE" id="PS51123"/>
    </source>
</evidence>
<dbReference type="PANTHER" id="PTHR30329">
    <property type="entry name" value="STATOR ELEMENT OF FLAGELLAR MOTOR COMPLEX"/>
    <property type="match status" value="1"/>
</dbReference>
<dbReference type="PANTHER" id="PTHR30329:SF21">
    <property type="entry name" value="LIPOPROTEIN YIAD-RELATED"/>
    <property type="match status" value="1"/>
</dbReference>
<dbReference type="InterPro" id="IPR036737">
    <property type="entry name" value="OmpA-like_sf"/>
</dbReference>
<keyword evidence="7" id="KW-0449">Lipoprotein</keyword>
<dbReference type="PROSITE" id="PS51123">
    <property type="entry name" value="OMPA_2"/>
    <property type="match status" value="1"/>
</dbReference>
<evidence type="ECO:0000256" key="5">
    <source>
        <dbReference type="SAM" id="SignalP"/>
    </source>
</evidence>
<feature type="domain" description="OmpA-like" evidence="6">
    <location>
        <begin position="58"/>
        <end position="172"/>
    </location>
</feature>
<reference evidence="8" key="2">
    <citation type="journal article" date="2017" name="Stand. Genomic Sci.">
        <title>Complete genome sequence of the sulfur-oxidizing chemolithoautotrophic Sulfurovum lithotrophicum 42BKTT.</title>
        <authorList>
            <person name="Jeon W."/>
            <person name="Priscilla L."/>
            <person name="Park G."/>
            <person name="Lee H."/>
            <person name="Lee N."/>
            <person name="Lee D."/>
            <person name="Kwon H."/>
            <person name="Ahn I."/>
            <person name="Lee C."/>
            <person name="Lee H."/>
            <person name="Ahn J."/>
        </authorList>
    </citation>
    <scope>NUCLEOTIDE SEQUENCE [LARGE SCALE GENOMIC DNA]</scope>
    <source>
        <strain evidence="8">ATCC BAA-797 / 42BKT</strain>
    </source>
</reference>
<dbReference type="Proteomes" id="UP000034444">
    <property type="component" value="Chromosome"/>
</dbReference>
<dbReference type="InterPro" id="IPR050330">
    <property type="entry name" value="Bact_OuterMem_StrucFunc"/>
</dbReference>
<evidence type="ECO:0000256" key="3">
    <source>
        <dbReference type="ARBA" id="ARBA00023237"/>
    </source>
</evidence>
<evidence type="ECO:0000313" key="7">
    <source>
        <dbReference type="EMBL" id="AKF24516.1"/>
    </source>
</evidence>
<comment type="subcellular location">
    <subcellularLocation>
        <location evidence="1">Cell outer membrane</location>
    </subcellularLocation>
</comment>
<dbReference type="PRINTS" id="PR01021">
    <property type="entry name" value="OMPADOMAIN"/>
</dbReference>
<keyword evidence="8" id="KW-1185">Reference proteome</keyword>
<protein>
    <submittedName>
        <fullName evidence="7">Lipoprotein</fullName>
    </submittedName>
</protein>
<keyword evidence="3" id="KW-0998">Cell outer membrane</keyword>
<evidence type="ECO:0000313" key="8">
    <source>
        <dbReference type="Proteomes" id="UP000034444"/>
    </source>
</evidence>
<reference evidence="7 8" key="1">
    <citation type="submission" date="2015-04" db="EMBL/GenBank/DDBJ databases">
        <title>Complete genome sequence of Sulfurovum lithotrophicum ATCC BAA-797T.</title>
        <authorList>
            <person name="Ahn J."/>
            <person name="Park G."/>
            <person name="Jeon W."/>
            <person name="Jang Y."/>
            <person name="Jang M."/>
            <person name="Lee H."/>
            <person name="Lee H."/>
        </authorList>
    </citation>
    <scope>NUCLEOTIDE SEQUENCE [LARGE SCALE GENOMIC DNA]</scope>
    <source>
        <strain evidence="8">ATCC BAA-797 / 42BKT</strain>
    </source>
</reference>
<keyword evidence="5" id="KW-0732">Signal</keyword>
<sequence length="172" mass="18242">MKQTLWITSVFAALLLSGCGQTAPTLNSTSGGKNNFTDATEITGDTVTVNESGAEGSLGNSSADGFRSVYFAFDDYSISGAMQSKISADASRAAQTSGKIKIEGNCDEFGTDEYNYALGLKRAKAVKDALRAEGVDTARMVMVSYGESNPVCSSPTDSCYARNRRVDLRLAR</sequence>
<dbReference type="OrthoDB" id="9809164at2"/>
<gene>
    <name evidence="7" type="ORF">YH65_03265</name>
</gene>
<organism evidence="7 8">
    <name type="scientific">Sulfurovum lithotrophicum</name>
    <dbReference type="NCBI Taxonomy" id="206403"/>
    <lineage>
        <taxon>Bacteria</taxon>
        <taxon>Pseudomonadati</taxon>
        <taxon>Campylobacterota</taxon>
        <taxon>Epsilonproteobacteria</taxon>
        <taxon>Campylobacterales</taxon>
        <taxon>Sulfurovaceae</taxon>
        <taxon>Sulfurovum</taxon>
    </lineage>
</organism>
<name>A0A7U4RQC3_9BACT</name>
<accession>A0A7U4RQC3</accession>
<dbReference type="RefSeq" id="WP_046550609.1">
    <property type="nucleotide sequence ID" value="NZ_CP011308.1"/>
</dbReference>
<dbReference type="PROSITE" id="PS51257">
    <property type="entry name" value="PROKAR_LIPOPROTEIN"/>
    <property type="match status" value="1"/>
</dbReference>
<dbReference type="Gene3D" id="3.30.1330.60">
    <property type="entry name" value="OmpA-like domain"/>
    <property type="match status" value="1"/>
</dbReference>